<dbReference type="AlphaFoldDB" id="A0A367ZTM5"/>
<dbReference type="Pfam" id="PF00701">
    <property type="entry name" value="DHDPS"/>
    <property type="match status" value="1"/>
</dbReference>
<dbReference type="Gene3D" id="3.20.20.70">
    <property type="entry name" value="Aldolase class I"/>
    <property type="match status" value="1"/>
</dbReference>
<dbReference type="PANTHER" id="PTHR12128:SF66">
    <property type="entry name" value="4-HYDROXY-2-OXOGLUTARATE ALDOLASE, MITOCHONDRIAL"/>
    <property type="match status" value="1"/>
</dbReference>
<comment type="catalytic activity">
    <reaction evidence="11 12">
        <text>L-aspartate 4-semialdehyde + pyruvate = (2S,4S)-4-hydroxy-2,3,4,5-tetrahydrodipicolinate + H2O + H(+)</text>
        <dbReference type="Rhea" id="RHEA:34171"/>
        <dbReference type="ChEBI" id="CHEBI:15361"/>
        <dbReference type="ChEBI" id="CHEBI:15377"/>
        <dbReference type="ChEBI" id="CHEBI:15378"/>
        <dbReference type="ChEBI" id="CHEBI:67139"/>
        <dbReference type="ChEBI" id="CHEBI:537519"/>
        <dbReference type="EC" id="4.3.3.7"/>
    </reaction>
</comment>
<comment type="function">
    <text evidence="1 12">Catalyzes the condensation of (S)-aspartate-beta-semialdehyde [(S)-ASA] and pyruvate to 4-hydroxy-tetrahydrodipicolinate (HTPA).</text>
</comment>
<feature type="site" description="Part of a proton relay during catalysis" evidence="12">
    <location>
        <position position="108"/>
    </location>
</feature>
<comment type="caution">
    <text evidence="16">The sequence shown here is derived from an EMBL/GenBank/DDBJ whole genome shotgun (WGS) entry which is preliminary data.</text>
</comment>
<dbReference type="InterPro" id="IPR020625">
    <property type="entry name" value="Schiff_base-form_aldolases_AS"/>
</dbReference>
<comment type="caution">
    <text evidence="12">Was originally thought to be a dihydrodipicolinate synthase (DHDPS), catalyzing the condensation of (S)-aspartate-beta-semialdehyde [(S)-ASA] and pyruvate to dihydrodipicolinate (DHDP). However, it was shown in E.coli that the product of the enzymatic reaction is not dihydrodipicolinate but in fact (4S)-4-hydroxy-2,3,4,5-tetrahydro-(2S)-dipicolinic acid (HTPA), and that the consecutive dehydration reaction leading to DHDP is not spontaneous but catalyzed by DapB.</text>
</comment>
<organism evidence="16 17">
    <name type="scientific">Candidatus Ozemobacter sibiricus</name>
    <dbReference type="NCBI Taxonomy" id="2268124"/>
    <lineage>
        <taxon>Bacteria</taxon>
        <taxon>Candidatus Ozemobacteria</taxon>
        <taxon>Candidatus Ozemobacterales</taxon>
        <taxon>Candidatus Ozemobacteraceae</taxon>
        <taxon>Candidatus Ozemobacter</taxon>
    </lineage>
</organism>
<comment type="similarity">
    <text evidence="3 12 13">Belongs to the DapA family.</text>
</comment>
<proteinExistence type="inferred from homology"/>
<comment type="subunit">
    <text evidence="12">Homotetramer; dimer of dimers.</text>
</comment>
<gene>
    <name evidence="12" type="primary">dapA</name>
    <name evidence="16" type="ORF">OZSIB_3004</name>
</gene>
<dbReference type="SMART" id="SM01130">
    <property type="entry name" value="DHDPS"/>
    <property type="match status" value="1"/>
</dbReference>
<evidence type="ECO:0000256" key="5">
    <source>
        <dbReference type="ARBA" id="ARBA00022490"/>
    </source>
</evidence>
<evidence type="ECO:0000256" key="1">
    <source>
        <dbReference type="ARBA" id="ARBA00003294"/>
    </source>
</evidence>
<keyword evidence="8 12" id="KW-0457">Lysine biosynthesis</keyword>
<feature type="active site" description="Proton donor/acceptor" evidence="12 14">
    <location>
        <position position="134"/>
    </location>
</feature>
<dbReference type="PANTHER" id="PTHR12128">
    <property type="entry name" value="DIHYDRODIPICOLINATE SYNTHASE"/>
    <property type="match status" value="1"/>
</dbReference>
<keyword evidence="6 12" id="KW-0028">Amino-acid biosynthesis</keyword>
<keyword evidence="5 12" id="KW-0963">Cytoplasm</keyword>
<evidence type="ECO:0000313" key="16">
    <source>
        <dbReference type="EMBL" id="RCK80691.1"/>
    </source>
</evidence>
<evidence type="ECO:0000313" key="17">
    <source>
        <dbReference type="Proteomes" id="UP000252355"/>
    </source>
</evidence>
<evidence type="ECO:0000256" key="3">
    <source>
        <dbReference type="ARBA" id="ARBA00007592"/>
    </source>
</evidence>
<evidence type="ECO:0000256" key="7">
    <source>
        <dbReference type="ARBA" id="ARBA00022915"/>
    </source>
</evidence>
<keyword evidence="10 12" id="KW-0704">Schiff base</keyword>
<dbReference type="InterPro" id="IPR020624">
    <property type="entry name" value="Schiff_base-form_aldolases_CS"/>
</dbReference>
<evidence type="ECO:0000256" key="2">
    <source>
        <dbReference type="ARBA" id="ARBA00005120"/>
    </source>
</evidence>
<comment type="subcellular location">
    <subcellularLocation>
        <location evidence="12">Cytoplasm</location>
    </subcellularLocation>
</comment>
<dbReference type="Proteomes" id="UP000252355">
    <property type="component" value="Unassembled WGS sequence"/>
</dbReference>
<feature type="active site" description="Schiff-base intermediate with substrate" evidence="12 14">
    <location>
        <position position="162"/>
    </location>
</feature>
<sequence length="294" mass="31283">MVRLDGSWVALVTPFHNGKIDERALFGLLDFHLEARTDGLVICGTTGESATLSADERAALMQMVARRVGGKIRLMFGTGGNATASAVEMTRRAADLGAEAVLVVAPYYNKPTPAGLLAHFQAVASATTLPVVLYNVPGRTGVNMTAATTLELARVPNIKAVKEASGNLDQIMDILARAPAGFALLSGDDALNFAIMALGGRGTISVTANVVPAKMKAFTDACLAERWSEARALHFELLDLHRAMFLEANPIPVKTALHLMGRVQDEFRLPLVPMGAGPRAQLAQTLERMGLLAR</sequence>
<dbReference type="PROSITE" id="PS00666">
    <property type="entry name" value="DHDPS_2"/>
    <property type="match status" value="1"/>
</dbReference>
<reference evidence="16 17" key="1">
    <citation type="submission" date="2018-05" db="EMBL/GenBank/DDBJ databases">
        <title>A metagenomic window into the 2 km-deep terrestrial subsurface aquifer revealed taxonomically and functionally diverse microbial community comprising novel uncultured bacterial lineages.</title>
        <authorList>
            <person name="Kadnikov V.V."/>
            <person name="Mardanov A.V."/>
            <person name="Beletsky A.V."/>
            <person name="Banks D."/>
            <person name="Pimenov N.V."/>
            <person name="Frank Y.A."/>
            <person name="Karnachuk O.V."/>
            <person name="Ravin N.V."/>
        </authorList>
    </citation>
    <scope>NUCLEOTIDE SEQUENCE [LARGE SCALE GENOMIC DNA]</scope>
    <source>
        <strain evidence="16">BY5</strain>
    </source>
</reference>
<keyword evidence="9 12" id="KW-0456">Lyase</keyword>
<evidence type="ECO:0000256" key="14">
    <source>
        <dbReference type="PIRSR" id="PIRSR001365-1"/>
    </source>
</evidence>
<feature type="binding site" evidence="12 15">
    <location>
        <position position="204"/>
    </location>
    <ligand>
        <name>pyruvate</name>
        <dbReference type="ChEBI" id="CHEBI:15361"/>
    </ligand>
</feature>
<dbReference type="InterPro" id="IPR005263">
    <property type="entry name" value="DapA"/>
</dbReference>
<dbReference type="GO" id="GO:0019877">
    <property type="term" value="P:diaminopimelate biosynthetic process"/>
    <property type="evidence" value="ECO:0007669"/>
    <property type="project" value="UniProtKB-UniRule"/>
</dbReference>
<dbReference type="GO" id="GO:0008840">
    <property type="term" value="F:4-hydroxy-tetrahydrodipicolinate synthase activity"/>
    <property type="evidence" value="ECO:0007669"/>
    <property type="project" value="UniProtKB-UniRule"/>
</dbReference>
<protein>
    <recommendedName>
        <fullName evidence="4 12">4-hydroxy-tetrahydrodipicolinate synthase</fullName>
        <shortName evidence="12">HTPA synthase</shortName>
        <ecNumber evidence="4 12">4.3.3.7</ecNumber>
    </recommendedName>
</protein>
<evidence type="ECO:0000256" key="13">
    <source>
        <dbReference type="PIRNR" id="PIRNR001365"/>
    </source>
</evidence>
<feature type="site" description="Part of a proton relay during catalysis" evidence="12">
    <location>
        <position position="45"/>
    </location>
</feature>
<comment type="pathway">
    <text evidence="2 12">Amino-acid biosynthesis; L-lysine biosynthesis via DAP pathway; (S)-tetrahydrodipicolinate from L-aspartate: step 3/4.</text>
</comment>
<keyword evidence="7 12" id="KW-0220">Diaminopimelate biosynthesis</keyword>
<feature type="binding site" evidence="12 15">
    <location>
        <position position="46"/>
    </location>
    <ligand>
        <name>pyruvate</name>
        <dbReference type="ChEBI" id="CHEBI:15361"/>
    </ligand>
</feature>
<dbReference type="GO" id="GO:0005829">
    <property type="term" value="C:cytosol"/>
    <property type="evidence" value="ECO:0007669"/>
    <property type="project" value="TreeGrafter"/>
</dbReference>
<dbReference type="PROSITE" id="PS00665">
    <property type="entry name" value="DHDPS_1"/>
    <property type="match status" value="1"/>
</dbReference>
<evidence type="ECO:0000256" key="8">
    <source>
        <dbReference type="ARBA" id="ARBA00023154"/>
    </source>
</evidence>
<dbReference type="GO" id="GO:0009089">
    <property type="term" value="P:lysine biosynthetic process via diaminopimelate"/>
    <property type="evidence" value="ECO:0007669"/>
    <property type="project" value="UniProtKB-UniRule"/>
</dbReference>
<dbReference type="PRINTS" id="PR00146">
    <property type="entry name" value="DHPICSNTHASE"/>
</dbReference>
<evidence type="ECO:0000256" key="9">
    <source>
        <dbReference type="ARBA" id="ARBA00023239"/>
    </source>
</evidence>
<evidence type="ECO:0000256" key="6">
    <source>
        <dbReference type="ARBA" id="ARBA00022605"/>
    </source>
</evidence>
<accession>A0A367ZTM5</accession>
<evidence type="ECO:0000256" key="10">
    <source>
        <dbReference type="ARBA" id="ARBA00023270"/>
    </source>
</evidence>
<dbReference type="NCBIfam" id="TIGR00674">
    <property type="entry name" value="dapA"/>
    <property type="match status" value="1"/>
</dbReference>
<evidence type="ECO:0000256" key="15">
    <source>
        <dbReference type="PIRSR" id="PIRSR001365-2"/>
    </source>
</evidence>
<evidence type="ECO:0000256" key="12">
    <source>
        <dbReference type="HAMAP-Rule" id="MF_00418"/>
    </source>
</evidence>
<dbReference type="EC" id="4.3.3.7" evidence="4 12"/>
<dbReference type="SUPFAM" id="SSF51569">
    <property type="entry name" value="Aldolase"/>
    <property type="match status" value="1"/>
</dbReference>
<dbReference type="UniPathway" id="UPA00034">
    <property type="reaction ID" value="UER00017"/>
</dbReference>
<name>A0A367ZTM5_9BACT</name>
<dbReference type="InterPro" id="IPR002220">
    <property type="entry name" value="DapA-like"/>
</dbReference>
<evidence type="ECO:0000256" key="4">
    <source>
        <dbReference type="ARBA" id="ARBA00012086"/>
    </source>
</evidence>
<dbReference type="InterPro" id="IPR013785">
    <property type="entry name" value="Aldolase_TIM"/>
</dbReference>
<evidence type="ECO:0000256" key="11">
    <source>
        <dbReference type="ARBA" id="ARBA00047836"/>
    </source>
</evidence>
<dbReference type="EMBL" id="QOQW01000005">
    <property type="protein sequence ID" value="RCK80691.1"/>
    <property type="molecule type" value="Genomic_DNA"/>
</dbReference>
<dbReference type="PIRSF" id="PIRSF001365">
    <property type="entry name" value="DHDPS"/>
    <property type="match status" value="1"/>
</dbReference>
<dbReference type="HAMAP" id="MF_00418">
    <property type="entry name" value="DapA"/>
    <property type="match status" value="1"/>
</dbReference>
<dbReference type="CDD" id="cd00950">
    <property type="entry name" value="DHDPS"/>
    <property type="match status" value="1"/>
</dbReference>